<keyword evidence="5" id="KW-1185">Reference proteome</keyword>
<gene>
    <name evidence="4" type="ORF">RFI_06009</name>
</gene>
<dbReference type="GO" id="GO:0005783">
    <property type="term" value="C:endoplasmic reticulum"/>
    <property type="evidence" value="ECO:0007669"/>
    <property type="project" value="TreeGrafter"/>
</dbReference>
<evidence type="ECO:0000313" key="5">
    <source>
        <dbReference type="Proteomes" id="UP000023152"/>
    </source>
</evidence>
<organism evidence="4 5">
    <name type="scientific">Reticulomyxa filosa</name>
    <dbReference type="NCBI Taxonomy" id="46433"/>
    <lineage>
        <taxon>Eukaryota</taxon>
        <taxon>Sar</taxon>
        <taxon>Rhizaria</taxon>
        <taxon>Retaria</taxon>
        <taxon>Foraminifera</taxon>
        <taxon>Monothalamids</taxon>
        <taxon>Reticulomyxidae</taxon>
        <taxon>Reticulomyxa</taxon>
    </lineage>
</organism>
<protein>
    <submittedName>
        <fullName evidence="4">Sulfatase-modifying factor 1</fullName>
    </submittedName>
</protein>
<feature type="signal peptide" evidence="2">
    <location>
        <begin position="1"/>
        <end position="17"/>
    </location>
</feature>
<dbReference type="InterPro" id="IPR016187">
    <property type="entry name" value="CTDL_fold"/>
</dbReference>
<sequence>MLKFLFFLICLASLSHSTTTNEDDLEVIDETEECSSCQATSSRDEQSKLSNDKKKEKTSPHLNEQMPYAEFPELNEYQDSAYESIKEIPSEIRNNLMKTNGFGCGVVKIKNGVFWMGSEDDESYKDDGESPFRKIKISKDFYIDKCQTEAEKYGWSFVFDLLVSKEVSNEINNAVQNAPWWIPVPKADFRHPFGPDRNFNNMLNHPVVHIGWTDAIKYCKFRGGRLPFEAEWEYACRGGLEKKKFPWGNDMYPNNSNNNNDKLNYMMNIFTGTPYSFDDGKDGFNATAPVGSFHPNGYGLYDCTGNVWEWVWDFFTARPILPEKNKRLRDPKGPTSGRDHVMKGGSYMCHQTTCRRYRCAGRSHAEPDSSTGNLGFRCVYDSMPNISNL</sequence>
<dbReference type="Gene3D" id="3.90.1580.10">
    <property type="entry name" value="paralog of FGE (formylglycine-generating enzyme)"/>
    <property type="match status" value="1"/>
</dbReference>
<reference evidence="4 5" key="1">
    <citation type="journal article" date="2013" name="Curr. Biol.">
        <title>The Genome of the Foraminiferan Reticulomyxa filosa.</title>
        <authorList>
            <person name="Glockner G."/>
            <person name="Hulsmann N."/>
            <person name="Schleicher M."/>
            <person name="Noegel A.A."/>
            <person name="Eichinger L."/>
            <person name="Gallinger C."/>
            <person name="Pawlowski J."/>
            <person name="Sierra R."/>
            <person name="Euteneuer U."/>
            <person name="Pillet L."/>
            <person name="Moustafa A."/>
            <person name="Platzer M."/>
            <person name="Groth M."/>
            <person name="Szafranski K."/>
            <person name="Schliwa M."/>
        </authorList>
    </citation>
    <scope>NUCLEOTIDE SEQUENCE [LARGE SCALE GENOMIC DNA]</scope>
</reference>
<dbReference type="SUPFAM" id="SSF56436">
    <property type="entry name" value="C-type lectin-like"/>
    <property type="match status" value="1"/>
</dbReference>
<feature type="compositionally biased region" description="Basic and acidic residues" evidence="1">
    <location>
        <begin position="42"/>
        <end position="59"/>
    </location>
</feature>
<dbReference type="PANTHER" id="PTHR23150">
    <property type="entry name" value="SULFATASE MODIFYING FACTOR 1, 2"/>
    <property type="match status" value="1"/>
</dbReference>
<dbReference type="InterPro" id="IPR042095">
    <property type="entry name" value="SUMF_sf"/>
</dbReference>
<dbReference type="GO" id="GO:0120147">
    <property type="term" value="F:formylglycine-generating oxidase activity"/>
    <property type="evidence" value="ECO:0007669"/>
    <property type="project" value="TreeGrafter"/>
</dbReference>
<evidence type="ECO:0000256" key="1">
    <source>
        <dbReference type="SAM" id="MobiDB-lite"/>
    </source>
</evidence>
<evidence type="ECO:0000256" key="2">
    <source>
        <dbReference type="SAM" id="SignalP"/>
    </source>
</evidence>
<feature type="region of interest" description="Disordered" evidence="1">
    <location>
        <begin position="36"/>
        <end position="65"/>
    </location>
</feature>
<dbReference type="EMBL" id="ASPP01005125">
    <property type="protein sequence ID" value="ETO31112.1"/>
    <property type="molecule type" value="Genomic_DNA"/>
</dbReference>
<evidence type="ECO:0000259" key="3">
    <source>
        <dbReference type="Pfam" id="PF03781"/>
    </source>
</evidence>
<keyword evidence="2" id="KW-0732">Signal</keyword>
<name>X6P0Q1_RETFI</name>
<comment type="caution">
    <text evidence="4">The sequence shown here is derived from an EMBL/GenBank/DDBJ whole genome shotgun (WGS) entry which is preliminary data.</text>
</comment>
<dbReference type="Pfam" id="PF03781">
    <property type="entry name" value="FGE-sulfatase"/>
    <property type="match status" value="1"/>
</dbReference>
<dbReference type="AlphaFoldDB" id="X6P0Q1"/>
<feature type="domain" description="Sulfatase-modifying factor enzyme-like" evidence="3">
    <location>
        <begin position="106"/>
        <end position="379"/>
    </location>
</feature>
<accession>X6P0Q1</accession>
<dbReference type="InterPro" id="IPR005532">
    <property type="entry name" value="SUMF_dom"/>
</dbReference>
<dbReference type="Proteomes" id="UP000023152">
    <property type="component" value="Unassembled WGS sequence"/>
</dbReference>
<dbReference type="OrthoDB" id="659at2759"/>
<evidence type="ECO:0000313" key="4">
    <source>
        <dbReference type="EMBL" id="ETO31112.1"/>
    </source>
</evidence>
<dbReference type="PANTHER" id="PTHR23150:SF19">
    <property type="entry name" value="FORMYLGLYCINE-GENERATING ENZYME"/>
    <property type="match status" value="1"/>
</dbReference>
<proteinExistence type="predicted"/>
<feature type="chain" id="PRO_5004977113" evidence="2">
    <location>
        <begin position="18"/>
        <end position="389"/>
    </location>
</feature>
<dbReference type="InterPro" id="IPR051043">
    <property type="entry name" value="Sulfatase_Mod_Factor_Kinase"/>
</dbReference>